<sequence>MANLRQYFWLFVVLGMVFITTILGIIFFFINKCISKRAKQYKTNSQQNANNEFYTQSSLYHPKHLEEDLPPLPPRNINLPSCPSTTSYDDIATLPDYVKVDEKAASPPPYKSTPTPMQKACPDRDSISTEAYDDVVPPGYESEDYDDVA</sequence>
<dbReference type="Proteomes" id="UP001046870">
    <property type="component" value="Chromosome 3"/>
</dbReference>
<dbReference type="AlphaFoldDB" id="A0A9D3TE84"/>
<dbReference type="OrthoDB" id="8819001at2759"/>
<evidence type="ECO:0000313" key="4">
    <source>
        <dbReference type="Proteomes" id="UP001046870"/>
    </source>
</evidence>
<feature type="transmembrane region" description="Helical" evidence="2">
    <location>
        <begin position="6"/>
        <end position="30"/>
    </location>
</feature>
<evidence type="ECO:0000256" key="2">
    <source>
        <dbReference type="SAM" id="Phobius"/>
    </source>
</evidence>
<reference evidence="3" key="1">
    <citation type="submission" date="2021-01" db="EMBL/GenBank/DDBJ databases">
        <authorList>
            <person name="Zahm M."/>
            <person name="Roques C."/>
            <person name="Cabau C."/>
            <person name="Klopp C."/>
            <person name="Donnadieu C."/>
            <person name="Jouanno E."/>
            <person name="Lampietro C."/>
            <person name="Louis A."/>
            <person name="Herpin A."/>
            <person name="Echchiki A."/>
            <person name="Berthelot C."/>
            <person name="Parey E."/>
            <person name="Roest-Crollius H."/>
            <person name="Braasch I."/>
            <person name="Postlethwait J."/>
            <person name="Bobe J."/>
            <person name="Montfort J."/>
            <person name="Bouchez O."/>
            <person name="Begum T."/>
            <person name="Mejri S."/>
            <person name="Adams A."/>
            <person name="Chen W.-J."/>
            <person name="Guiguen Y."/>
        </authorList>
    </citation>
    <scope>NUCLEOTIDE SEQUENCE</scope>
    <source>
        <strain evidence="3">YG-15Mar2019-1</strain>
        <tissue evidence="3">Brain</tissue>
    </source>
</reference>
<gene>
    <name evidence="3" type="ORF">MATL_G00041250</name>
</gene>
<keyword evidence="2" id="KW-0812">Transmembrane</keyword>
<keyword evidence="4" id="KW-1185">Reference proteome</keyword>
<evidence type="ECO:0000313" key="3">
    <source>
        <dbReference type="EMBL" id="KAG7483698.1"/>
    </source>
</evidence>
<name>A0A9D3TE84_MEGAT</name>
<dbReference type="GO" id="GO:0097197">
    <property type="term" value="C:tetraspanin-enriched microdomain"/>
    <property type="evidence" value="ECO:0007669"/>
    <property type="project" value="InterPro"/>
</dbReference>
<keyword evidence="2" id="KW-0472">Membrane</keyword>
<dbReference type="InterPro" id="IPR028181">
    <property type="entry name" value="SCIMP"/>
</dbReference>
<proteinExistence type="predicted"/>
<dbReference type="GO" id="GO:0001772">
    <property type="term" value="C:immunological synapse"/>
    <property type="evidence" value="ECO:0007669"/>
    <property type="project" value="InterPro"/>
</dbReference>
<evidence type="ECO:0000256" key="1">
    <source>
        <dbReference type="SAM" id="MobiDB-lite"/>
    </source>
</evidence>
<comment type="caution">
    <text evidence="3">The sequence shown here is derived from an EMBL/GenBank/DDBJ whole genome shotgun (WGS) entry which is preliminary data.</text>
</comment>
<organism evidence="3 4">
    <name type="scientific">Megalops atlanticus</name>
    <name type="common">Tarpon</name>
    <name type="synonym">Clupea gigantea</name>
    <dbReference type="NCBI Taxonomy" id="7932"/>
    <lineage>
        <taxon>Eukaryota</taxon>
        <taxon>Metazoa</taxon>
        <taxon>Chordata</taxon>
        <taxon>Craniata</taxon>
        <taxon>Vertebrata</taxon>
        <taxon>Euteleostomi</taxon>
        <taxon>Actinopterygii</taxon>
        <taxon>Neopterygii</taxon>
        <taxon>Teleostei</taxon>
        <taxon>Elopiformes</taxon>
        <taxon>Megalopidae</taxon>
        <taxon>Megalops</taxon>
    </lineage>
</organism>
<protein>
    <recommendedName>
        <fullName evidence="5">SLP adapter and CSK-interacting membrane protein</fullName>
    </recommendedName>
</protein>
<dbReference type="Pfam" id="PF15050">
    <property type="entry name" value="SCIMP"/>
    <property type="match status" value="1"/>
</dbReference>
<accession>A0A9D3TE84</accession>
<evidence type="ECO:0008006" key="5">
    <source>
        <dbReference type="Google" id="ProtNLM"/>
    </source>
</evidence>
<dbReference type="EMBL" id="JAFDVH010000003">
    <property type="protein sequence ID" value="KAG7483698.1"/>
    <property type="molecule type" value="Genomic_DNA"/>
</dbReference>
<feature type="region of interest" description="Disordered" evidence="1">
    <location>
        <begin position="102"/>
        <end position="149"/>
    </location>
</feature>
<keyword evidence="2" id="KW-1133">Transmembrane helix</keyword>